<dbReference type="GO" id="GO:0000287">
    <property type="term" value="F:magnesium ion binding"/>
    <property type="evidence" value="ECO:0007669"/>
    <property type="project" value="InterPro"/>
</dbReference>
<evidence type="ECO:0000256" key="13">
    <source>
        <dbReference type="PIRSR" id="PIRSR603542-2"/>
    </source>
</evidence>
<dbReference type="AlphaFoldDB" id="A0A5S9NGR1"/>
<evidence type="ECO:0000256" key="7">
    <source>
        <dbReference type="ARBA" id="ARBA00023191"/>
    </source>
</evidence>
<evidence type="ECO:0000259" key="14">
    <source>
        <dbReference type="Pfam" id="PF01648"/>
    </source>
</evidence>
<evidence type="ECO:0000256" key="9">
    <source>
        <dbReference type="ARBA" id="ARBA00031996"/>
    </source>
</evidence>
<evidence type="ECO:0000256" key="3">
    <source>
        <dbReference type="ARBA" id="ARBA00008342"/>
    </source>
</evidence>
<feature type="domain" description="4'-phosphopantetheinyl transferase N-terminal" evidence="15">
    <location>
        <begin position="52"/>
        <end position="113"/>
    </location>
</feature>
<feature type="domain" description="4'-phosphopantetheinyl transferase" evidence="14">
    <location>
        <begin position="126"/>
        <end position="210"/>
    </location>
</feature>
<organism evidence="16 18">
    <name type="scientific">Zhongshania aliphaticivorans</name>
    <dbReference type="NCBI Taxonomy" id="1470434"/>
    <lineage>
        <taxon>Bacteria</taxon>
        <taxon>Pseudomonadati</taxon>
        <taxon>Pseudomonadota</taxon>
        <taxon>Gammaproteobacteria</taxon>
        <taxon>Cellvibrionales</taxon>
        <taxon>Spongiibacteraceae</taxon>
        <taxon>Zhongshania</taxon>
    </lineage>
</organism>
<evidence type="ECO:0000256" key="5">
    <source>
        <dbReference type="ARBA" id="ARBA00019087"/>
    </source>
</evidence>
<feature type="binding site" evidence="12">
    <location>
        <position position="130"/>
    </location>
    <ligand>
        <name>CoA</name>
        <dbReference type="ChEBI" id="CHEBI:57287"/>
    </ligand>
</feature>
<dbReference type="Gene3D" id="3.90.470.20">
    <property type="entry name" value="4'-phosphopantetheinyl transferase domain"/>
    <property type="match status" value="1"/>
</dbReference>
<evidence type="ECO:0000256" key="6">
    <source>
        <dbReference type="ARBA" id="ARBA00022679"/>
    </source>
</evidence>
<dbReference type="GO" id="GO:0009366">
    <property type="term" value="C:enterobactin synthetase complex"/>
    <property type="evidence" value="ECO:0007669"/>
    <property type="project" value="InterPro"/>
</dbReference>
<comment type="cofactor">
    <cofactor evidence="13">
        <name>Mg(2+)</name>
        <dbReference type="ChEBI" id="CHEBI:18420"/>
    </cofactor>
</comment>
<dbReference type="Pfam" id="PF17837">
    <property type="entry name" value="4PPT_N"/>
    <property type="match status" value="1"/>
</dbReference>
<dbReference type="UniPathway" id="UPA00017"/>
<comment type="similarity">
    <text evidence="3">Belongs to the P-Pant transferase superfamily. EntD family.</text>
</comment>
<reference evidence="18 19" key="1">
    <citation type="submission" date="2019-11" db="EMBL/GenBank/DDBJ databases">
        <authorList>
            <person name="Holert J."/>
        </authorList>
    </citation>
    <scope>NUCLEOTIDE SEQUENCE [LARGE SCALE GENOMIC DNA]</scope>
    <source>
        <strain evidence="17">BC3_2A</strain>
        <strain evidence="16">SB11_1A</strain>
    </source>
</reference>
<name>A0A5S9NGR1_9GAMM</name>
<dbReference type="Proteomes" id="UP000435877">
    <property type="component" value="Unassembled WGS sequence"/>
</dbReference>
<dbReference type="Pfam" id="PF01648">
    <property type="entry name" value="ACPS"/>
    <property type="match status" value="1"/>
</dbReference>
<dbReference type="GO" id="GO:0009239">
    <property type="term" value="P:enterobactin biosynthetic process"/>
    <property type="evidence" value="ECO:0007669"/>
    <property type="project" value="UniProtKB-UniPathway"/>
</dbReference>
<feature type="binding site" evidence="13">
    <location>
        <position position="131"/>
    </location>
    <ligand>
        <name>Mg(2+)</name>
        <dbReference type="ChEBI" id="CHEBI:18420"/>
    </ligand>
</feature>
<dbReference type="SUPFAM" id="SSF56214">
    <property type="entry name" value="4'-phosphopantetheinyl transferase"/>
    <property type="match status" value="1"/>
</dbReference>
<comment type="function">
    <text evidence="1">Involved in the biosynthesis of the siderophore enterobactin (enterochelin), which is a macrocyclic trimeric lactone of N-(2,3-dihydroxybenzoyl)-serine. The serine trilactone serves as a scaffolding for the three catechol functionalities that provide hexadentate coordination for the tightly ligated iron(2+) atoms. Plays an essential role in the assembly of the enterobactin by catalyzing the transfer of the 4'-phosphopantetheine (Ppant) moiety from coenzyme A to the apo-domains of both EntB (ArCP domain) and EntF (PCP domain) to yield their holo-forms which make them competent for the activation of 2,3-dihydroxybenzoate (DHB) and L-serine, respectively.</text>
</comment>
<keyword evidence="7" id="KW-0259">Enterobactin biosynthesis</keyword>
<evidence type="ECO:0000256" key="12">
    <source>
        <dbReference type="PIRSR" id="PIRSR603542-1"/>
    </source>
</evidence>
<keyword evidence="6 16" id="KW-0808">Transferase</keyword>
<evidence type="ECO:0000256" key="4">
    <source>
        <dbReference type="ARBA" id="ARBA00011503"/>
    </source>
</evidence>
<dbReference type="InterPro" id="IPR041354">
    <property type="entry name" value="4PPT_N"/>
</dbReference>
<feature type="binding site" evidence="12">
    <location>
        <position position="175"/>
    </location>
    <ligand>
        <name>CoA</name>
        <dbReference type="ChEBI" id="CHEBI:57287"/>
    </ligand>
</feature>
<accession>A0A5S9NGR1</accession>
<evidence type="ECO:0000256" key="11">
    <source>
        <dbReference type="ARBA" id="ARBA00049191"/>
    </source>
</evidence>
<feature type="binding site" evidence="12">
    <location>
        <position position="60"/>
    </location>
    <ligand>
        <name>CoA</name>
        <dbReference type="ChEBI" id="CHEBI:57287"/>
    </ligand>
</feature>
<protein>
    <recommendedName>
        <fullName evidence="5">Enterobactin synthase component D</fullName>
    </recommendedName>
    <alternativeName>
        <fullName evidence="8">4'-phosphopantetheinyl transferase EntD</fullName>
    </alternativeName>
    <alternativeName>
        <fullName evidence="9">Enterochelin synthase D</fullName>
    </alternativeName>
</protein>
<dbReference type="GO" id="GO:0005886">
    <property type="term" value="C:plasma membrane"/>
    <property type="evidence" value="ECO:0007669"/>
    <property type="project" value="TreeGrafter"/>
</dbReference>
<feature type="binding site" evidence="12">
    <location>
        <position position="68"/>
    </location>
    <ligand>
        <name>CoA</name>
        <dbReference type="ChEBI" id="CHEBI:57287"/>
    </ligand>
</feature>
<evidence type="ECO:0000313" key="17">
    <source>
        <dbReference type="EMBL" id="CAA0095324.1"/>
    </source>
</evidence>
<sequence>MSALLQYESGFIAKSSLIHLPQFDGICSHCDFDTKQYSDSLFDAYNIDFPPLLQRATDVRKADFLAGRITAQHAFHALGLPKAPVPVGNHRSPVWPNTVFGSISHHKGSAYCLLMHRPAAAYGSAGIGIDAESIIDAADVHSLSASIARPAELDLVALNFDKEALALTVIFSAKESVFKVLYPAVARYFDFLDVDVCAIDINHNALSLRLLRDLSPQFLKGHIITVHWQLSAQTVLSWVGPS</sequence>
<comment type="catalytic activity">
    <reaction evidence="11">
        <text>apo-[peptidyl-carrier protein] + CoA = holo-[peptidyl-carrier protein] + adenosine 3',5'-bisphosphate + H(+)</text>
        <dbReference type="Rhea" id="RHEA:46228"/>
        <dbReference type="Rhea" id="RHEA-COMP:11479"/>
        <dbReference type="Rhea" id="RHEA-COMP:11480"/>
        <dbReference type="ChEBI" id="CHEBI:15378"/>
        <dbReference type="ChEBI" id="CHEBI:29999"/>
        <dbReference type="ChEBI" id="CHEBI:57287"/>
        <dbReference type="ChEBI" id="CHEBI:58343"/>
        <dbReference type="ChEBI" id="CHEBI:64479"/>
    </reaction>
</comment>
<evidence type="ECO:0000313" key="18">
    <source>
        <dbReference type="Proteomes" id="UP000435877"/>
    </source>
</evidence>
<dbReference type="PANTHER" id="PTHR38096">
    <property type="entry name" value="ENTEROBACTIN SYNTHASE COMPONENT D"/>
    <property type="match status" value="1"/>
</dbReference>
<feature type="binding site" evidence="13">
    <location>
        <position position="132"/>
    </location>
    <ligand>
        <name>Mg(2+)</name>
        <dbReference type="ChEBI" id="CHEBI:18420"/>
    </ligand>
</feature>
<evidence type="ECO:0000256" key="2">
    <source>
        <dbReference type="ARBA" id="ARBA00004993"/>
    </source>
</evidence>
<keyword evidence="13" id="KW-0460">Magnesium</keyword>
<evidence type="ECO:0000256" key="10">
    <source>
        <dbReference type="ARBA" id="ARBA00049176"/>
    </source>
</evidence>
<dbReference type="EMBL" id="CACSIM010000002">
    <property type="protein sequence ID" value="CAA0095324.1"/>
    <property type="molecule type" value="Genomic_DNA"/>
</dbReference>
<gene>
    <name evidence="16" type="primary">entD</name>
    <name evidence="16" type="ORF">IHBHHGIJ_01648</name>
    <name evidence="17" type="ORF">KFEGEMFD_01250</name>
</gene>
<evidence type="ECO:0000259" key="15">
    <source>
        <dbReference type="Pfam" id="PF17837"/>
    </source>
</evidence>
<keyword evidence="13" id="KW-0479">Metal-binding</keyword>
<proteinExistence type="inferred from homology"/>
<dbReference type="PRINTS" id="PR01399">
    <property type="entry name" value="ENTSNTHTASED"/>
</dbReference>
<dbReference type="InterPro" id="IPR008278">
    <property type="entry name" value="4-PPantetheinyl_Trfase_dom"/>
</dbReference>
<dbReference type="PANTHER" id="PTHR38096:SF1">
    <property type="entry name" value="ENTEROBACTIN SYNTHASE COMPONENT D"/>
    <property type="match status" value="1"/>
</dbReference>
<comment type="catalytic activity">
    <reaction evidence="10">
        <text>apo-[aryl-carrier protein] + CoA = holo-[aryl-carrier protein] + adenosine 3',5'-bisphosphate + H(+)</text>
        <dbReference type="Rhea" id="RHEA:48404"/>
        <dbReference type="Rhea" id="RHEA-COMP:15903"/>
        <dbReference type="Rhea" id="RHEA-COMP:17557"/>
        <dbReference type="ChEBI" id="CHEBI:15378"/>
        <dbReference type="ChEBI" id="CHEBI:29999"/>
        <dbReference type="ChEBI" id="CHEBI:57287"/>
        <dbReference type="ChEBI" id="CHEBI:58343"/>
        <dbReference type="ChEBI" id="CHEBI:64479"/>
    </reaction>
</comment>
<keyword evidence="18" id="KW-1185">Reference proteome</keyword>
<dbReference type="EMBL" id="CACSIK010000001">
    <property type="protein sequence ID" value="CAA0088878.1"/>
    <property type="molecule type" value="Genomic_DNA"/>
</dbReference>
<dbReference type="InterPro" id="IPR003542">
    <property type="entry name" value="Enbac_synth_compD-like"/>
</dbReference>
<dbReference type="Proteomes" id="UP000439591">
    <property type="component" value="Unassembled WGS sequence"/>
</dbReference>
<feature type="binding site" evidence="12">
    <location>
        <begin position="104"/>
        <end position="105"/>
    </location>
    <ligand>
        <name>CoA</name>
        <dbReference type="ChEBI" id="CHEBI:57287"/>
    </ligand>
</feature>
<feature type="binding site" evidence="12">
    <location>
        <position position="179"/>
    </location>
    <ligand>
        <name>CoA</name>
        <dbReference type="ChEBI" id="CHEBI:57287"/>
    </ligand>
</feature>
<feature type="binding site" evidence="13">
    <location>
        <position position="130"/>
    </location>
    <ligand>
        <name>Mg(2+)</name>
        <dbReference type="ChEBI" id="CHEBI:18420"/>
    </ligand>
</feature>
<comment type="subunit">
    <text evidence="4">EntB, EntD, EntE, and EntF form a multienzyme complex called enterobactin synthase.</text>
</comment>
<evidence type="ECO:0000313" key="16">
    <source>
        <dbReference type="EMBL" id="CAA0088878.1"/>
    </source>
</evidence>
<evidence type="ECO:0000256" key="8">
    <source>
        <dbReference type="ARBA" id="ARBA00029894"/>
    </source>
</evidence>
<evidence type="ECO:0000256" key="1">
    <source>
        <dbReference type="ARBA" id="ARBA00003937"/>
    </source>
</evidence>
<evidence type="ECO:0000313" key="19">
    <source>
        <dbReference type="Proteomes" id="UP000439591"/>
    </source>
</evidence>
<dbReference type="InterPro" id="IPR037143">
    <property type="entry name" value="4-PPantetheinyl_Trfase_dom_sf"/>
</dbReference>
<comment type="pathway">
    <text evidence="2">Siderophore biosynthesis; enterobactin biosynthesis.</text>
</comment>
<dbReference type="GO" id="GO:0008897">
    <property type="term" value="F:holo-[acyl-carrier-protein] synthase activity"/>
    <property type="evidence" value="ECO:0007669"/>
    <property type="project" value="InterPro"/>
</dbReference>